<dbReference type="STRING" id="152573.SAMN04488051_102373"/>
<accession>A0A1H3ZUY2</accession>
<keyword evidence="6" id="KW-1185">Reference proteome</keyword>
<dbReference type="GO" id="GO:0008408">
    <property type="term" value="F:3'-5' exonuclease activity"/>
    <property type="evidence" value="ECO:0007669"/>
    <property type="project" value="TreeGrafter"/>
</dbReference>
<sequence>MMFGWFKNPPLPMNEIVRNYENTPQPSPKTALSEVNFLVLDLELTGLDAKKDHIVSAGWVPIRHQEIMLGDSAHYLVKSPIGVGQSAVIHGVHDHQLKTGMELCELMAMLLQSYPGYVLVAHHAQMDLAFLTMACERCFGRSPKFKAIDTLKIEWQRLHNKGKVLTRDMLRLSSCLERHKLPKAPQHHALADAFACAQLLLSQIRQHSSSMTLGELQNLSR</sequence>
<keyword evidence="2" id="KW-0378">Hydrolase</keyword>
<dbReference type="Proteomes" id="UP000198773">
    <property type="component" value="Unassembled WGS sequence"/>
</dbReference>
<dbReference type="GO" id="GO:0006259">
    <property type="term" value="P:DNA metabolic process"/>
    <property type="evidence" value="ECO:0007669"/>
    <property type="project" value="UniProtKB-ARBA"/>
</dbReference>
<evidence type="ECO:0000256" key="3">
    <source>
        <dbReference type="ARBA" id="ARBA00022839"/>
    </source>
</evidence>
<keyword evidence="1" id="KW-0540">Nuclease</keyword>
<dbReference type="InterPro" id="IPR012337">
    <property type="entry name" value="RNaseH-like_sf"/>
</dbReference>
<dbReference type="AlphaFoldDB" id="A0A1H3ZUY2"/>
<reference evidence="5 6" key="1">
    <citation type="submission" date="2016-10" db="EMBL/GenBank/DDBJ databases">
        <authorList>
            <person name="de Groot N.N."/>
        </authorList>
    </citation>
    <scope>NUCLEOTIDE SEQUENCE [LARGE SCALE GENOMIC DNA]</scope>
    <source>
        <strain evidence="5 6">CGMCC 1.3430</strain>
    </source>
</reference>
<dbReference type="SMART" id="SM00479">
    <property type="entry name" value="EXOIII"/>
    <property type="match status" value="1"/>
</dbReference>
<evidence type="ECO:0000313" key="6">
    <source>
        <dbReference type="Proteomes" id="UP000198773"/>
    </source>
</evidence>
<evidence type="ECO:0000256" key="1">
    <source>
        <dbReference type="ARBA" id="ARBA00022722"/>
    </source>
</evidence>
<dbReference type="EMBL" id="FNRM01000002">
    <property type="protein sequence ID" value="SEA27508.1"/>
    <property type="molecule type" value="Genomic_DNA"/>
</dbReference>
<dbReference type="InterPro" id="IPR036397">
    <property type="entry name" value="RNaseH_sf"/>
</dbReference>
<dbReference type="InterPro" id="IPR013520">
    <property type="entry name" value="Ribonucl_H"/>
</dbReference>
<gene>
    <name evidence="5" type="ORF">SAMN04488051_102373</name>
</gene>
<evidence type="ECO:0000313" key="5">
    <source>
        <dbReference type="EMBL" id="SEA27508.1"/>
    </source>
</evidence>
<proteinExistence type="predicted"/>
<dbReference type="PANTHER" id="PTHR30231">
    <property type="entry name" value="DNA POLYMERASE III SUBUNIT EPSILON"/>
    <property type="match status" value="1"/>
</dbReference>
<name>A0A1H3ZUY2_ALKAM</name>
<dbReference type="CDD" id="cd06127">
    <property type="entry name" value="DEDDh"/>
    <property type="match status" value="1"/>
</dbReference>
<dbReference type="Pfam" id="PF00929">
    <property type="entry name" value="RNase_T"/>
    <property type="match status" value="1"/>
</dbReference>
<dbReference type="Gene3D" id="3.30.420.10">
    <property type="entry name" value="Ribonuclease H-like superfamily/Ribonuclease H"/>
    <property type="match status" value="1"/>
</dbReference>
<dbReference type="GO" id="GO:0003676">
    <property type="term" value="F:nucleic acid binding"/>
    <property type="evidence" value="ECO:0007669"/>
    <property type="project" value="InterPro"/>
</dbReference>
<evidence type="ECO:0000259" key="4">
    <source>
        <dbReference type="SMART" id="SM00479"/>
    </source>
</evidence>
<dbReference type="PANTHER" id="PTHR30231:SF4">
    <property type="entry name" value="PROTEIN NEN2"/>
    <property type="match status" value="1"/>
</dbReference>
<dbReference type="GO" id="GO:0005829">
    <property type="term" value="C:cytosol"/>
    <property type="evidence" value="ECO:0007669"/>
    <property type="project" value="TreeGrafter"/>
</dbReference>
<dbReference type="RefSeq" id="WP_245785623.1">
    <property type="nucleotide sequence ID" value="NZ_FNRM01000002.1"/>
</dbReference>
<feature type="domain" description="Exonuclease" evidence="4">
    <location>
        <begin position="36"/>
        <end position="209"/>
    </location>
</feature>
<evidence type="ECO:0000256" key="2">
    <source>
        <dbReference type="ARBA" id="ARBA00022801"/>
    </source>
</evidence>
<protein>
    <submittedName>
        <fullName evidence="5">DNA polymerase-3 subunit epsilon</fullName>
    </submittedName>
</protein>
<organism evidence="5 6">
    <name type="scientific">Alkalimonas amylolytica</name>
    <dbReference type="NCBI Taxonomy" id="152573"/>
    <lineage>
        <taxon>Bacteria</taxon>
        <taxon>Pseudomonadati</taxon>
        <taxon>Pseudomonadota</taxon>
        <taxon>Gammaproteobacteria</taxon>
        <taxon>Alkalimonas</taxon>
    </lineage>
</organism>
<keyword evidence="3" id="KW-0269">Exonuclease</keyword>
<dbReference type="SUPFAM" id="SSF53098">
    <property type="entry name" value="Ribonuclease H-like"/>
    <property type="match status" value="1"/>
</dbReference>